<reference evidence="1 2" key="1">
    <citation type="submission" date="2016-10" db="EMBL/GenBank/DDBJ databases">
        <authorList>
            <person name="Varghese N."/>
            <person name="Submissions S."/>
        </authorList>
    </citation>
    <scope>NUCLEOTIDE SEQUENCE [LARGE SCALE GENOMIC DNA]</scope>
    <source>
        <strain evidence="1 2">DSM 17997</strain>
    </source>
</reference>
<dbReference type="Proteomes" id="UP000199663">
    <property type="component" value="Unassembled WGS sequence"/>
</dbReference>
<proteinExistence type="predicted"/>
<name>A0A1H3TYX5_9BACT</name>
<keyword evidence="2" id="KW-1185">Reference proteome</keyword>
<dbReference type="Pfam" id="PF03966">
    <property type="entry name" value="Trm112p"/>
    <property type="match status" value="1"/>
</dbReference>
<comment type="caution">
    <text evidence="1">The sequence shown here is derived from an EMBL/GenBank/DDBJ whole genome shotgun (WGS) entry which is preliminary data.</text>
</comment>
<dbReference type="Gene3D" id="2.20.25.10">
    <property type="match status" value="1"/>
</dbReference>
<evidence type="ECO:0000313" key="1">
    <source>
        <dbReference type="EMBL" id="SDZ55443.1"/>
    </source>
</evidence>
<sequence length="83" mass="9603">MRMETIAKLCCPFDKEELDLTILSQDLSGNVLEGILHCKTCKRIYPIIKGIPIMSPDEYREKKYEQPMLDAFAERGKLLVRSK</sequence>
<dbReference type="SUPFAM" id="SSF158997">
    <property type="entry name" value="Trm112p-like"/>
    <property type="match status" value="1"/>
</dbReference>
<protein>
    <submittedName>
        <fullName evidence="1">Uncharacterized conserved protein YbaR, Trm112 family</fullName>
    </submittedName>
</protein>
<organism evidence="1 2">
    <name type="scientific">Rhodonellum ikkaensis</name>
    <dbReference type="NCBI Taxonomy" id="336829"/>
    <lineage>
        <taxon>Bacteria</taxon>
        <taxon>Pseudomonadati</taxon>
        <taxon>Bacteroidota</taxon>
        <taxon>Cytophagia</taxon>
        <taxon>Cytophagales</taxon>
        <taxon>Cytophagaceae</taxon>
        <taxon>Rhodonellum</taxon>
    </lineage>
</organism>
<gene>
    <name evidence="1" type="ORF">SAMN05444412_12349</name>
</gene>
<dbReference type="EMBL" id="FNQC01000023">
    <property type="protein sequence ID" value="SDZ55443.1"/>
    <property type="molecule type" value="Genomic_DNA"/>
</dbReference>
<accession>A0A1H3TYX5</accession>
<evidence type="ECO:0000313" key="2">
    <source>
        <dbReference type="Proteomes" id="UP000199663"/>
    </source>
</evidence>
<dbReference type="InterPro" id="IPR005651">
    <property type="entry name" value="Trm112-like"/>
</dbReference>